<dbReference type="GO" id="GO:0004397">
    <property type="term" value="F:histidine ammonia-lyase activity"/>
    <property type="evidence" value="ECO:0007669"/>
    <property type="project" value="UniProtKB-UniRule"/>
</dbReference>
<dbReference type="CDD" id="cd00332">
    <property type="entry name" value="PAL-HAL"/>
    <property type="match status" value="1"/>
</dbReference>
<dbReference type="NCBIfam" id="TIGR01225">
    <property type="entry name" value="hutH"/>
    <property type="match status" value="1"/>
</dbReference>
<evidence type="ECO:0000256" key="9">
    <source>
        <dbReference type="RuleBase" id="RU004480"/>
    </source>
</evidence>
<dbReference type="PANTHER" id="PTHR10362">
    <property type="entry name" value="HISTIDINE AMMONIA-LYASE"/>
    <property type="match status" value="1"/>
</dbReference>
<dbReference type="InterPro" id="IPR001106">
    <property type="entry name" value="Aromatic_Lyase"/>
</dbReference>
<comment type="subcellular location">
    <subcellularLocation>
        <location evidence="6 9">Cytoplasm</location>
    </subcellularLocation>
</comment>
<dbReference type="Pfam" id="PF00221">
    <property type="entry name" value="Lyase_aromatic"/>
    <property type="match status" value="1"/>
</dbReference>
<evidence type="ECO:0000313" key="11">
    <source>
        <dbReference type="Proteomes" id="UP000598633"/>
    </source>
</evidence>
<name>A0A8J7CFR2_9BACT</name>
<comment type="PTM">
    <text evidence="6">Contains an active site 4-methylidene-imidazol-5-one (MIO), which is formed autocatalytically by cyclization and dehydration of residues Ala-Ser-Gly.</text>
</comment>
<dbReference type="SUPFAM" id="SSF48557">
    <property type="entry name" value="L-aspartase-like"/>
    <property type="match status" value="1"/>
</dbReference>
<evidence type="ECO:0000256" key="1">
    <source>
        <dbReference type="ARBA" id="ARBA00005113"/>
    </source>
</evidence>
<evidence type="ECO:0000256" key="6">
    <source>
        <dbReference type="HAMAP-Rule" id="MF_00229"/>
    </source>
</evidence>
<reference evidence="10 11" key="1">
    <citation type="submission" date="2020-08" db="EMBL/GenBank/DDBJ databases">
        <title>Acidobacteriota in marine sediments use diverse sulfur dissimilation pathways.</title>
        <authorList>
            <person name="Wasmund K."/>
        </authorList>
    </citation>
    <scope>NUCLEOTIDE SEQUENCE [LARGE SCALE GENOMIC DNA]</scope>
    <source>
        <strain evidence="10">MAG AM3-A</strain>
    </source>
</reference>
<feature type="modified residue" description="2,3-didehydroalanine (Ser)" evidence="6">
    <location>
        <position position="145"/>
    </location>
</feature>
<dbReference type="InterPro" id="IPR024083">
    <property type="entry name" value="Fumarase/histidase_N"/>
</dbReference>
<dbReference type="PROSITE" id="PS00488">
    <property type="entry name" value="PAL_HISTIDASE"/>
    <property type="match status" value="1"/>
</dbReference>
<comment type="similarity">
    <text evidence="6 7">Belongs to the PAL/histidase family.</text>
</comment>
<keyword evidence="4 6" id="KW-0456">Lyase</keyword>
<dbReference type="NCBIfam" id="NF006871">
    <property type="entry name" value="PRK09367.1"/>
    <property type="match status" value="1"/>
</dbReference>
<evidence type="ECO:0000256" key="5">
    <source>
        <dbReference type="ARBA" id="ARBA00049269"/>
    </source>
</evidence>
<evidence type="ECO:0000256" key="4">
    <source>
        <dbReference type="ARBA" id="ARBA00023239"/>
    </source>
</evidence>
<dbReference type="HAMAP" id="MF_00229">
    <property type="entry name" value="His_ammonia_lyase"/>
    <property type="match status" value="1"/>
</dbReference>
<dbReference type="Proteomes" id="UP000598633">
    <property type="component" value="Unassembled WGS sequence"/>
</dbReference>
<feature type="cross-link" description="5-imidazolinone (Ala-Gly)" evidence="6">
    <location>
        <begin position="144"/>
        <end position="146"/>
    </location>
</feature>
<dbReference type="GO" id="GO:0005737">
    <property type="term" value="C:cytoplasm"/>
    <property type="evidence" value="ECO:0007669"/>
    <property type="project" value="UniProtKB-SubCell"/>
</dbReference>
<dbReference type="GO" id="GO:0019557">
    <property type="term" value="P:L-histidine catabolic process to glutamate and formate"/>
    <property type="evidence" value="ECO:0007669"/>
    <property type="project" value="UniProtKB-UniPathway"/>
</dbReference>
<dbReference type="InterPro" id="IPR008948">
    <property type="entry name" value="L-Aspartase-like"/>
</dbReference>
<dbReference type="EMBL" id="JACXWA010000008">
    <property type="protein sequence ID" value="MBD3869824.1"/>
    <property type="molecule type" value="Genomic_DNA"/>
</dbReference>
<accession>A0A8J7CFR2</accession>
<dbReference type="FunFam" id="1.10.275.10:FF:000005">
    <property type="entry name" value="Histidine ammonia-lyase"/>
    <property type="match status" value="1"/>
</dbReference>
<dbReference type="InterPro" id="IPR022313">
    <property type="entry name" value="Phe/His_NH3-lyase_AS"/>
</dbReference>
<sequence>MRNPVSVDGRTLDIAGVEAVARHGAGVTLESTARKKVAEARRVVKHILDSGEVVYGINTGFGKLAEVRISSDQLEQLQLNLLRSHACGVGDPFAEDVVRAMLLLRANVLATGHAGCRPLVVERILELLEAGVHPVVPSQGSVGASGDLAPLAHLALVLVGEGEAIVNGERLDGGEALVGAGFEPLHLEAKEGLALINGTQASAAVGALAIADARRLLDAVDVICALTLDAMAGTDAAFDPAVHAARPHPGQGVSAARLLDLLVGSDIRESHRECGRVQDAYSLRCSPQVHGAGRDALEHAHRVLEIELNSATDNPMVFPEGRLISGGNFHGAPIAAVFDYLAATLTDVASISERRLARMVDTALSGLPRFLSPDAGLNSGFMMVQVSAAALVSECKTLAHPASVDSIPTSAGQEDHVSMSTWAARKLARVVELTQLVIGMEYLAAVQALEFQRPLLTSPALEIAASRLREKVPRLEEDRFMASDIAAAAALVPTLGSLAD</sequence>
<evidence type="ECO:0000256" key="8">
    <source>
        <dbReference type="RuleBase" id="RU004479"/>
    </source>
</evidence>
<evidence type="ECO:0000256" key="3">
    <source>
        <dbReference type="ARBA" id="ARBA00022808"/>
    </source>
</evidence>
<keyword evidence="6" id="KW-0963">Cytoplasm</keyword>
<evidence type="ECO:0000256" key="2">
    <source>
        <dbReference type="ARBA" id="ARBA00012994"/>
    </source>
</evidence>
<protein>
    <recommendedName>
        <fullName evidence="2 6">Histidine ammonia-lyase</fullName>
        <shortName evidence="6">Histidase</shortName>
        <ecNumber evidence="2 6">4.3.1.3</ecNumber>
    </recommendedName>
</protein>
<proteinExistence type="inferred from homology"/>
<gene>
    <name evidence="6 10" type="primary">hutH</name>
    <name evidence="10" type="ORF">IFJ97_00525</name>
</gene>
<dbReference type="Gene3D" id="1.20.200.10">
    <property type="entry name" value="Fumarase/aspartase (Central domain)"/>
    <property type="match status" value="1"/>
</dbReference>
<dbReference type="EC" id="4.3.1.3" evidence="2 6"/>
<evidence type="ECO:0000313" key="10">
    <source>
        <dbReference type="EMBL" id="MBD3869824.1"/>
    </source>
</evidence>
<dbReference type="GO" id="GO:0019556">
    <property type="term" value="P:L-histidine catabolic process to glutamate and formamide"/>
    <property type="evidence" value="ECO:0007669"/>
    <property type="project" value="UniProtKB-UniPathway"/>
</dbReference>
<dbReference type="UniPathway" id="UPA00379">
    <property type="reaction ID" value="UER00549"/>
</dbReference>
<comment type="catalytic activity">
    <reaction evidence="5 6 8">
        <text>L-histidine = trans-urocanate + NH4(+)</text>
        <dbReference type="Rhea" id="RHEA:21232"/>
        <dbReference type="ChEBI" id="CHEBI:17771"/>
        <dbReference type="ChEBI" id="CHEBI:28938"/>
        <dbReference type="ChEBI" id="CHEBI:57595"/>
        <dbReference type="EC" id="4.3.1.3"/>
    </reaction>
</comment>
<dbReference type="AlphaFoldDB" id="A0A8J7CFR2"/>
<comment type="pathway">
    <text evidence="1 6 8">Amino-acid degradation; L-histidine degradation into L-glutamate; N-formimidoyl-L-glutamate from L-histidine: step 1/3.</text>
</comment>
<organism evidence="10 11">
    <name type="scientific">Candidatus Sulfomarinibacter kjeldsenii</name>
    <dbReference type="NCBI Taxonomy" id="2885994"/>
    <lineage>
        <taxon>Bacteria</taxon>
        <taxon>Pseudomonadati</taxon>
        <taxon>Acidobacteriota</taxon>
        <taxon>Thermoanaerobaculia</taxon>
        <taxon>Thermoanaerobaculales</taxon>
        <taxon>Candidatus Sulfomarinibacteraceae</taxon>
        <taxon>Candidatus Sulfomarinibacter</taxon>
    </lineage>
</organism>
<dbReference type="FunFam" id="1.20.200.10:FF:000003">
    <property type="entry name" value="Histidine ammonia-lyase"/>
    <property type="match status" value="1"/>
</dbReference>
<evidence type="ECO:0000256" key="7">
    <source>
        <dbReference type="RuleBase" id="RU003954"/>
    </source>
</evidence>
<dbReference type="InterPro" id="IPR005921">
    <property type="entry name" value="HutH"/>
</dbReference>
<dbReference type="Gene3D" id="1.10.275.10">
    <property type="entry name" value="Fumarase/aspartase (N-terminal domain)"/>
    <property type="match status" value="1"/>
</dbReference>
<keyword evidence="3 6" id="KW-0369">Histidine metabolism</keyword>
<comment type="caution">
    <text evidence="10">The sequence shown here is derived from an EMBL/GenBank/DDBJ whole genome shotgun (WGS) entry which is preliminary data.</text>
</comment>